<dbReference type="Ensembl" id="ENSNNAT00000006448.1">
    <property type="protein sequence ID" value="ENSNNAP00000006174.1"/>
    <property type="gene ID" value="ENSNNAG00000003932.1"/>
</dbReference>
<evidence type="ECO:0000259" key="2">
    <source>
        <dbReference type="Pfam" id="PF22840"/>
    </source>
</evidence>
<dbReference type="InterPro" id="IPR028246">
    <property type="entry name" value="CATSPERG"/>
</dbReference>
<reference evidence="3" key="1">
    <citation type="submission" date="2025-08" db="UniProtKB">
        <authorList>
            <consortium name="Ensembl"/>
        </authorList>
    </citation>
    <scope>IDENTIFICATION</scope>
</reference>
<evidence type="ECO:0000313" key="3">
    <source>
        <dbReference type="Ensembl" id="ENSNNAP00000006174.1"/>
    </source>
</evidence>
<sequence length="256" mass="29145">ANQPAYSRASTPHPPSTMMWQTFLPSLLCLFLQLKFCLSLRQCRWLVALSETKNIEGLISSYIYQEELRNVAEIFRDLKDSPIDPSDKDAGILFLDPARILSKAWKTQDTQMDLLRDVLLSVSPDSATCDSEEICKMFWFAPMPFLNGSVVHHVLVKTNGFGLPILNKLFYININGFMEPFEKLDIFRIGNKSVFSLSDPSRPLWATYRKAPVVILGGIPEKKIVIVSETNFDTYHLIESHQAQGWLNPDCWETIG</sequence>
<accession>A0A8C6VPY4</accession>
<dbReference type="GeneTree" id="ENSGT00390000014139"/>
<protein>
    <submittedName>
        <fullName evidence="3">Uncharacterized protein</fullName>
    </submittedName>
</protein>
<dbReference type="PANTHER" id="PTHR14327">
    <property type="entry name" value="CATION CHANNEL SPERM-ASSOCIATED PROTEIN SUBUNIT GAMMA"/>
    <property type="match status" value="1"/>
</dbReference>
<dbReference type="InterPro" id="IPR053871">
    <property type="entry name" value="CATSPERG_beta-prop"/>
</dbReference>
<dbReference type="InterPro" id="IPR053872">
    <property type="entry name" value="CATSPERG_N"/>
</dbReference>
<dbReference type="Proteomes" id="UP000694559">
    <property type="component" value="Unplaced"/>
</dbReference>
<name>A0A8C6VPY4_NAJNA</name>
<keyword evidence="4" id="KW-1185">Reference proteome</keyword>
<dbReference type="GO" id="GO:0097228">
    <property type="term" value="C:sperm principal piece"/>
    <property type="evidence" value="ECO:0007669"/>
    <property type="project" value="InterPro"/>
</dbReference>
<proteinExistence type="predicted"/>
<dbReference type="Pfam" id="PF22840">
    <property type="entry name" value="CATSPERG_NTD"/>
    <property type="match status" value="2"/>
</dbReference>
<organism evidence="3 4">
    <name type="scientific">Naja naja</name>
    <name type="common">Indian cobra</name>
    <dbReference type="NCBI Taxonomy" id="35670"/>
    <lineage>
        <taxon>Eukaryota</taxon>
        <taxon>Metazoa</taxon>
        <taxon>Chordata</taxon>
        <taxon>Craniata</taxon>
        <taxon>Vertebrata</taxon>
        <taxon>Euteleostomi</taxon>
        <taxon>Lepidosauria</taxon>
        <taxon>Squamata</taxon>
        <taxon>Bifurcata</taxon>
        <taxon>Unidentata</taxon>
        <taxon>Episquamata</taxon>
        <taxon>Toxicofera</taxon>
        <taxon>Serpentes</taxon>
        <taxon>Colubroidea</taxon>
        <taxon>Elapidae</taxon>
        <taxon>Elapinae</taxon>
        <taxon>Naja</taxon>
    </lineage>
</organism>
<evidence type="ECO:0000313" key="4">
    <source>
        <dbReference type="Proteomes" id="UP000694559"/>
    </source>
</evidence>
<dbReference type="PANTHER" id="PTHR14327:SF1">
    <property type="entry name" value="CATION CHANNEL SPERM-ASSOCIATED AUXILIARY SUBUNIT GAMMA"/>
    <property type="match status" value="1"/>
</dbReference>
<dbReference type="Pfam" id="PF15064">
    <property type="entry name" value="CATSPERG_beta-prop"/>
    <property type="match status" value="1"/>
</dbReference>
<reference evidence="3" key="2">
    <citation type="submission" date="2025-09" db="UniProtKB">
        <authorList>
            <consortium name="Ensembl"/>
        </authorList>
    </citation>
    <scope>IDENTIFICATION</scope>
</reference>
<feature type="domain" description="CATSPERG beta-propeller" evidence="1">
    <location>
        <begin position="197"/>
        <end position="246"/>
    </location>
</feature>
<feature type="domain" description="CATSPERG N-terminal" evidence="2">
    <location>
        <begin position="104"/>
        <end position="173"/>
    </location>
</feature>
<dbReference type="AlphaFoldDB" id="A0A8C6VPY4"/>
<feature type="domain" description="CATSPERG N-terminal" evidence="2">
    <location>
        <begin position="43"/>
        <end position="88"/>
    </location>
</feature>
<dbReference type="GO" id="GO:0036128">
    <property type="term" value="C:CatSper complex"/>
    <property type="evidence" value="ECO:0007669"/>
    <property type="project" value="InterPro"/>
</dbReference>
<evidence type="ECO:0000259" key="1">
    <source>
        <dbReference type="Pfam" id="PF15064"/>
    </source>
</evidence>